<evidence type="ECO:0000313" key="4">
    <source>
        <dbReference type="EMBL" id="SHL95765.1"/>
    </source>
</evidence>
<dbReference type="Proteomes" id="UP000184444">
    <property type="component" value="Unassembled WGS sequence"/>
</dbReference>
<gene>
    <name evidence="4" type="ORF">SAMN05444389_102349</name>
</gene>
<dbReference type="STRING" id="53463.SAMN05444389_102349"/>
<organism evidence="4 5">
    <name type="scientific">Paracoccus solventivorans</name>
    <dbReference type="NCBI Taxonomy" id="53463"/>
    <lineage>
        <taxon>Bacteria</taxon>
        <taxon>Pseudomonadati</taxon>
        <taxon>Pseudomonadota</taxon>
        <taxon>Alphaproteobacteria</taxon>
        <taxon>Rhodobacterales</taxon>
        <taxon>Paracoccaceae</taxon>
        <taxon>Paracoccus</taxon>
    </lineage>
</organism>
<dbReference type="Gene3D" id="3.30.70.1070">
    <property type="entry name" value="Sporulation related repeat"/>
    <property type="match status" value="1"/>
</dbReference>
<dbReference type="InterPro" id="IPR007730">
    <property type="entry name" value="SPOR-like_dom"/>
</dbReference>
<feature type="domain" description="SPOR" evidence="3">
    <location>
        <begin position="313"/>
        <end position="398"/>
    </location>
</feature>
<dbReference type="Pfam" id="PF05036">
    <property type="entry name" value="SPOR"/>
    <property type="match status" value="1"/>
</dbReference>
<proteinExistence type="predicted"/>
<evidence type="ECO:0000313" key="5">
    <source>
        <dbReference type="Proteomes" id="UP000184444"/>
    </source>
</evidence>
<dbReference type="SUPFAM" id="SSF110997">
    <property type="entry name" value="Sporulation related repeat"/>
    <property type="match status" value="1"/>
</dbReference>
<dbReference type="GO" id="GO:0051301">
    <property type="term" value="P:cell division"/>
    <property type="evidence" value="ECO:0007669"/>
    <property type="project" value="UniProtKB-KW"/>
</dbReference>
<keyword evidence="2" id="KW-0472">Membrane</keyword>
<dbReference type="InterPro" id="IPR036680">
    <property type="entry name" value="SPOR-like_sf"/>
</dbReference>
<dbReference type="OrthoDB" id="8479416at2"/>
<feature type="transmembrane region" description="Helical" evidence="2">
    <location>
        <begin position="81"/>
        <end position="102"/>
    </location>
</feature>
<evidence type="ECO:0000256" key="1">
    <source>
        <dbReference type="SAM" id="MobiDB-lite"/>
    </source>
</evidence>
<dbReference type="GO" id="GO:0042834">
    <property type="term" value="F:peptidoglycan binding"/>
    <property type="evidence" value="ECO:0007669"/>
    <property type="project" value="InterPro"/>
</dbReference>
<feature type="region of interest" description="Disordered" evidence="1">
    <location>
        <begin position="14"/>
        <end position="33"/>
    </location>
</feature>
<sequence>MTVVDFRSGGYGDSSHLYPGRDGDDSPAPGRHAADWGVQDDEVLEGHGWTAQDWDESRYATHGDGLRLTDRDSVLGRVARLTHYLGALVSVFLMASLAVWGYQLVVRDVSGVPVIRAVEGDSRIAPADPGGMLSDREGLAVNGVAAGAGAAPVERVAIAPAPTALDQQDVAMGELGATAREAAAEDDFVEDAGAPVVATSDAEAARRAAELAAEADLAVGVPAVGPMEADAVPVTAAVTDAAGQPALDHAITAALAEAGAQPAVATSARPMPRPRRLAAAAAAPAPAAPAAAETAVAAAPEAAPAAAAPAPVKVASGAPLVQIGAFDSNAIAESEWSRVSGRYGDLFAGKAPLVQEHKAGGRVFYRLRVAGFETRDEARKFCADLIAAGTDCIPAAAN</sequence>
<keyword evidence="2" id="KW-0812">Transmembrane</keyword>
<keyword evidence="2" id="KW-1133">Transmembrane helix</keyword>
<accession>A0A1M7EVA5</accession>
<name>A0A1M7EVA5_9RHOB</name>
<reference evidence="5" key="1">
    <citation type="submission" date="2016-11" db="EMBL/GenBank/DDBJ databases">
        <authorList>
            <person name="Varghese N."/>
            <person name="Submissions S."/>
        </authorList>
    </citation>
    <scope>NUCLEOTIDE SEQUENCE [LARGE SCALE GENOMIC DNA]</scope>
    <source>
        <strain evidence="5">DSM 6637</strain>
    </source>
</reference>
<protein>
    <submittedName>
        <fullName evidence="4">Cell division protein FtsN</fullName>
    </submittedName>
</protein>
<keyword evidence="5" id="KW-1185">Reference proteome</keyword>
<keyword evidence="4" id="KW-0132">Cell division</keyword>
<evidence type="ECO:0000259" key="3">
    <source>
        <dbReference type="PROSITE" id="PS51724"/>
    </source>
</evidence>
<dbReference type="PROSITE" id="PS51724">
    <property type="entry name" value="SPOR"/>
    <property type="match status" value="1"/>
</dbReference>
<keyword evidence="4" id="KW-0131">Cell cycle</keyword>
<evidence type="ECO:0000256" key="2">
    <source>
        <dbReference type="SAM" id="Phobius"/>
    </source>
</evidence>
<dbReference type="EMBL" id="FRCK01000002">
    <property type="protein sequence ID" value="SHL95765.1"/>
    <property type="molecule type" value="Genomic_DNA"/>
</dbReference>
<dbReference type="AlphaFoldDB" id="A0A1M7EVA5"/>